<name>A0ABW4RN71_9BACL</name>
<protein>
    <submittedName>
        <fullName evidence="1">Uncharacterized protein</fullName>
    </submittedName>
</protein>
<gene>
    <name evidence="1" type="ORF">ACFSC9_18535</name>
</gene>
<reference evidence="2" key="1">
    <citation type="journal article" date="2019" name="Int. J. Syst. Evol. Microbiol.">
        <title>The Global Catalogue of Microorganisms (GCM) 10K type strain sequencing project: providing services to taxonomists for standard genome sequencing and annotation.</title>
        <authorList>
            <consortium name="The Broad Institute Genomics Platform"/>
            <consortium name="The Broad Institute Genome Sequencing Center for Infectious Disease"/>
            <person name="Wu L."/>
            <person name="Ma J."/>
        </authorList>
    </citation>
    <scope>NUCLEOTIDE SEQUENCE [LARGE SCALE GENOMIC DNA]</scope>
    <source>
        <strain evidence="2">CCUG 54950</strain>
    </source>
</reference>
<comment type="caution">
    <text evidence="1">The sequence shown here is derived from an EMBL/GenBank/DDBJ whole genome shotgun (WGS) entry which is preliminary data.</text>
</comment>
<evidence type="ECO:0000313" key="2">
    <source>
        <dbReference type="Proteomes" id="UP001597233"/>
    </source>
</evidence>
<proteinExistence type="predicted"/>
<dbReference type="RefSeq" id="WP_347325024.1">
    <property type="nucleotide sequence ID" value="NZ_JBCGUH010000005.1"/>
</dbReference>
<sequence length="521" mass="59116">MKLDVYAIEHEQGWRLNVSLDMRVDSLWWTATNKRDYPCQSLWHIASDLPVGWAFACMHHFNERLQRNRETILYEASLQHKAMSGSTINRSARRGSVRPHQMTGTGASASITIEQITQWLSEYIIRRQSSSSNFHYKRSIVAANSGDCFSDPRFVHSSETLSQLVFPCQLWNREQGWTGSGQYVLASQAIGQLQGDLQHAECKKQLACGAIALTGLVNGRSLLLAELHHLMENNQSRYATGWRSYIQLAYLQKHLRLLESVYVSDEASAENHHVHRSWSFLKMFKKSADLSSSRSIVCRRCGSTNIRYTNCASCGSSACGYCEQCLMMGRSRECGLLLQSVRPPIAVRVIEQPEPNTIIKQPVTTDRSISAQSLVAASSWTVPNRYRVEKQTAVAYIEGKKDIQTRWGLSNAQTAATLQALEFLQSKVDVSHQQLAQSRIGQLHQRFWRIWKSAVLKTKSQHSIRNIENIHNMEDCYLPVIKNGLVQMSQLPRSRRFLLWAVTGAGKTEMVLPSNRQMPSE</sequence>
<dbReference type="EMBL" id="JBHUEH010000023">
    <property type="protein sequence ID" value="MFD1887499.1"/>
    <property type="molecule type" value="Genomic_DNA"/>
</dbReference>
<dbReference type="Proteomes" id="UP001597233">
    <property type="component" value="Unassembled WGS sequence"/>
</dbReference>
<keyword evidence="2" id="KW-1185">Reference proteome</keyword>
<evidence type="ECO:0000313" key="1">
    <source>
        <dbReference type="EMBL" id="MFD1887499.1"/>
    </source>
</evidence>
<organism evidence="1 2">
    <name type="scientific">Paenibacillus wenxiniae</name>
    <dbReference type="NCBI Taxonomy" id="1636843"/>
    <lineage>
        <taxon>Bacteria</taxon>
        <taxon>Bacillati</taxon>
        <taxon>Bacillota</taxon>
        <taxon>Bacilli</taxon>
        <taxon>Bacillales</taxon>
        <taxon>Paenibacillaceae</taxon>
        <taxon>Paenibacillus</taxon>
    </lineage>
</organism>
<accession>A0ABW4RN71</accession>